<dbReference type="SUPFAM" id="SSF103473">
    <property type="entry name" value="MFS general substrate transporter"/>
    <property type="match status" value="1"/>
</dbReference>
<dbReference type="RefSeq" id="WP_152150562.1">
    <property type="nucleotide sequence ID" value="NZ_WEIO01000003.1"/>
</dbReference>
<sequence>MWNNKNVWILLIGEFIAGVGLWLGIIGNLEFMQAKVPSDFLKAIILAIGLLAGLAVGPLAGRVVDQMRKKTIMLVSGFARTISVIFMFIAIQTGSLWWMIIFLILIEICAAFYFPALQATIPLVVKEKDLLQVNGMFMNVSSVSRIIGTASAGILLVIISLSMLYFFSFVAYLGLFILTCFLTINDSKKEKTILGDMHSPRTGFKDVFPVIKERPIVLMTLMLSFVPLFFLGGFNLIIINISELQSSASIKGWIYTAEAIAFILGAFSVKQISHKCSSYTILFLCSFVIGLSQLLLYFAQIPVLSIIVFLLFGFSVGAFFPTVATIFQTSVPKDFHGRFFSFRIMLDGFILQVALIITGFLLDIMRLQQMSVTFGTMSLTMTAIYFFQFRKRKTQFELKEKIS</sequence>
<dbReference type="Gene3D" id="1.20.1250.20">
    <property type="entry name" value="MFS general substrate transporter like domains"/>
    <property type="match status" value="1"/>
</dbReference>
<feature type="transmembrane region" description="Helical" evidence="7">
    <location>
        <begin position="97"/>
        <end position="125"/>
    </location>
</feature>
<protein>
    <submittedName>
        <fullName evidence="8">MFS transporter</fullName>
    </submittedName>
</protein>
<feature type="transmembrane region" description="Helical" evidence="7">
    <location>
        <begin position="7"/>
        <end position="28"/>
    </location>
</feature>
<accession>A0A6I1FH55</accession>
<proteinExistence type="predicted"/>
<dbReference type="GO" id="GO:0005886">
    <property type="term" value="C:plasma membrane"/>
    <property type="evidence" value="ECO:0007669"/>
    <property type="project" value="UniProtKB-SubCell"/>
</dbReference>
<feature type="transmembrane region" description="Helical" evidence="7">
    <location>
        <begin position="165"/>
        <end position="184"/>
    </location>
</feature>
<feature type="transmembrane region" description="Helical" evidence="7">
    <location>
        <begin position="253"/>
        <end position="269"/>
    </location>
</feature>
<evidence type="ECO:0000256" key="5">
    <source>
        <dbReference type="ARBA" id="ARBA00022989"/>
    </source>
</evidence>
<keyword evidence="2" id="KW-0813">Transport</keyword>
<evidence type="ECO:0000256" key="4">
    <source>
        <dbReference type="ARBA" id="ARBA00022692"/>
    </source>
</evidence>
<keyword evidence="3" id="KW-1003">Cell membrane</keyword>
<evidence type="ECO:0000256" key="3">
    <source>
        <dbReference type="ARBA" id="ARBA00022475"/>
    </source>
</evidence>
<feature type="transmembrane region" description="Helical" evidence="7">
    <location>
        <begin position="281"/>
        <end position="300"/>
    </location>
</feature>
<comment type="caution">
    <text evidence="8">The sequence shown here is derived from an EMBL/GenBank/DDBJ whole genome shotgun (WGS) entry which is preliminary data.</text>
</comment>
<keyword evidence="5 7" id="KW-1133">Transmembrane helix</keyword>
<feature type="transmembrane region" description="Helical" evidence="7">
    <location>
        <begin position="216"/>
        <end position="241"/>
    </location>
</feature>
<keyword evidence="4 7" id="KW-0812">Transmembrane</keyword>
<organism evidence="8 9">
    <name type="scientific">Bacillus aerolatus</name>
    <dbReference type="NCBI Taxonomy" id="2653354"/>
    <lineage>
        <taxon>Bacteria</taxon>
        <taxon>Bacillati</taxon>
        <taxon>Bacillota</taxon>
        <taxon>Bacilli</taxon>
        <taxon>Bacillales</taxon>
        <taxon>Bacillaceae</taxon>
        <taxon>Bacillus</taxon>
    </lineage>
</organism>
<feature type="transmembrane region" description="Helical" evidence="7">
    <location>
        <begin position="72"/>
        <end position="91"/>
    </location>
</feature>
<keyword evidence="9" id="KW-1185">Reference proteome</keyword>
<dbReference type="GO" id="GO:0022857">
    <property type="term" value="F:transmembrane transporter activity"/>
    <property type="evidence" value="ECO:0007669"/>
    <property type="project" value="InterPro"/>
</dbReference>
<comment type="subcellular location">
    <subcellularLocation>
        <location evidence="1">Cell membrane</location>
        <topology evidence="1">Multi-pass membrane protein</topology>
    </subcellularLocation>
</comment>
<evidence type="ECO:0000256" key="2">
    <source>
        <dbReference type="ARBA" id="ARBA00022448"/>
    </source>
</evidence>
<evidence type="ECO:0000313" key="8">
    <source>
        <dbReference type="EMBL" id="KAB7707596.1"/>
    </source>
</evidence>
<feature type="transmembrane region" description="Helical" evidence="7">
    <location>
        <begin position="40"/>
        <end position="60"/>
    </location>
</feature>
<dbReference type="Proteomes" id="UP000429595">
    <property type="component" value="Unassembled WGS sequence"/>
</dbReference>
<dbReference type="AlphaFoldDB" id="A0A6I1FH55"/>
<gene>
    <name evidence="8" type="ORF">F9802_07580</name>
</gene>
<dbReference type="InterPro" id="IPR011701">
    <property type="entry name" value="MFS"/>
</dbReference>
<keyword evidence="6 7" id="KW-0472">Membrane</keyword>
<dbReference type="InterPro" id="IPR036259">
    <property type="entry name" value="MFS_trans_sf"/>
</dbReference>
<evidence type="ECO:0000256" key="6">
    <source>
        <dbReference type="ARBA" id="ARBA00023136"/>
    </source>
</evidence>
<dbReference type="Pfam" id="PF07690">
    <property type="entry name" value="MFS_1"/>
    <property type="match status" value="2"/>
</dbReference>
<name>A0A6I1FH55_9BACI</name>
<evidence type="ECO:0000256" key="7">
    <source>
        <dbReference type="SAM" id="Phobius"/>
    </source>
</evidence>
<feature type="transmembrane region" description="Helical" evidence="7">
    <location>
        <begin position="339"/>
        <end position="361"/>
    </location>
</feature>
<evidence type="ECO:0000256" key="1">
    <source>
        <dbReference type="ARBA" id="ARBA00004651"/>
    </source>
</evidence>
<feature type="transmembrane region" description="Helical" evidence="7">
    <location>
        <begin position="137"/>
        <end position="159"/>
    </location>
</feature>
<dbReference type="CDD" id="cd06173">
    <property type="entry name" value="MFS_MefA_like"/>
    <property type="match status" value="1"/>
</dbReference>
<dbReference type="EMBL" id="WEIO01000003">
    <property type="protein sequence ID" value="KAB7707596.1"/>
    <property type="molecule type" value="Genomic_DNA"/>
</dbReference>
<feature type="transmembrane region" description="Helical" evidence="7">
    <location>
        <begin position="367"/>
        <end position="387"/>
    </location>
</feature>
<reference evidence="8 9" key="1">
    <citation type="submission" date="2019-10" db="EMBL/GenBank/DDBJ databases">
        <title>Bacillus aerolatum sp. nov., isolated from bioaerosol of sport playgrounds.</title>
        <authorList>
            <person name="Chen P."/>
            <person name="Zhang G."/>
        </authorList>
    </citation>
    <scope>NUCLEOTIDE SEQUENCE [LARGE SCALE GENOMIC DNA]</scope>
    <source>
        <strain evidence="8 9">CX253</strain>
    </source>
</reference>
<feature type="transmembrane region" description="Helical" evidence="7">
    <location>
        <begin position="306"/>
        <end position="327"/>
    </location>
</feature>
<dbReference type="PANTHER" id="PTHR43266:SF7">
    <property type="entry name" value="TRANSPORTER, PUTATIVE-RELATED"/>
    <property type="match status" value="1"/>
</dbReference>
<dbReference type="PANTHER" id="PTHR43266">
    <property type="entry name" value="MACROLIDE-EFFLUX PROTEIN"/>
    <property type="match status" value="1"/>
</dbReference>
<evidence type="ECO:0000313" key="9">
    <source>
        <dbReference type="Proteomes" id="UP000429595"/>
    </source>
</evidence>